<gene>
    <name evidence="2" type="ORF">KASA_0M02673G</name>
</gene>
<dbReference type="Proteomes" id="UP000196158">
    <property type="component" value="Unassembled WGS sequence"/>
</dbReference>
<dbReference type="SUPFAM" id="SSF52047">
    <property type="entry name" value="RNI-like"/>
    <property type="match status" value="1"/>
</dbReference>
<feature type="compositionally biased region" description="Basic and acidic residues" evidence="1">
    <location>
        <begin position="32"/>
        <end position="48"/>
    </location>
</feature>
<accession>A0A1X7R6H0</accession>
<protein>
    <recommendedName>
        <fullName evidence="4">F-box domain-containing protein</fullName>
    </recommendedName>
</protein>
<dbReference type="Gene3D" id="3.80.10.10">
    <property type="entry name" value="Ribonuclease Inhibitor"/>
    <property type="match status" value="1"/>
</dbReference>
<keyword evidence="3" id="KW-1185">Reference proteome</keyword>
<dbReference type="STRING" id="1789683.A0A1X7R6H0"/>
<dbReference type="EMBL" id="FXLY01000006">
    <property type="protein sequence ID" value="SMN20846.1"/>
    <property type="molecule type" value="Genomic_DNA"/>
</dbReference>
<dbReference type="AlphaFoldDB" id="A0A1X7R6H0"/>
<name>A0A1X7R6H0_9SACH</name>
<dbReference type="OrthoDB" id="2125396at2759"/>
<reference evidence="2 3" key="1">
    <citation type="submission" date="2017-04" db="EMBL/GenBank/DDBJ databases">
        <authorList>
            <person name="Afonso C.L."/>
            <person name="Miller P.J."/>
            <person name="Scott M.A."/>
            <person name="Spackman E."/>
            <person name="Goraichik I."/>
            <person name="Dimitrov K.M."/>
            <person name="Suarez D.L."/>
            <person name="Swayne D.E."/>
        </authorList>
    </citation>
    <scope>NUCLEOTIDE SEQUENCE [LARGE SCALE GENOMIC DNA]</scope>
</reference>
<evidence type="ECO:0008006" key="4">
    <source>
        <dbReference type="Google" id="ProtNLM"/>
    </source>
</evidence>
<sequence>MANKSRPKQVKAPYRKYVAGEGFSKVMLSKKSYKEQKKENSNYSNDKCDDSGENEIKYHIIKDASGKTYYMYDTSNGNDHLEKTPEIHTDTVCKDDYDGKENTLMIRQNPSKMKLPWEVQSLILQYADEIDIDYLVVCKTWYMMCLPLLYAKPELNSKNFNNFITSIIVDRKKIFGQYIKELDLSTILQSGRNSYVSKLLRRCSSSLEKFTAPQTSFGYAPLISLKSCHQLRYLDLGLVSETVKLKELFAAIKNFKYLTHLAFPRSSVDCEGFREFVWPQNLLYLKLSGGITNEFVIDTMWPSTIKILEYSFCPKINENAIYTMLSQIGDNLTHLYFHYPMPALRDNSLDFIFRYCTHLVTVQLMVDYTSKWAFSDEMLIPIFDFKRPLRTIFLESSGTLGMASKIHPDDFTIALLEHRLPSLKYIRLSPRLGWDMDSEDVSDLVNALEEQDGSLYVGKP</sequence>
<proteinExistence type="predicted"/>
<evidence type="ECO:0000313" key="2">
    <source>
        <dbReference type="EMBL" id="SMN20846.1"/>
    </source>
</evidence>
<organism evidence="2 3">
    <name type="scientific">Maudiozyma saulgeensis</name>
    <dbReference type="NCBI Taxonomy" id="1789683"/>
    <lineage>
        <taxon>Eukaryota</taxon>
        <taxon>Fungi</taxon>
        <taxon>Dikarya</taxon>
        <taxon>Ascomycota</taxon>
        <taxon>Saccharomycotina</taxon>
        <taxon>Saccharomycetes</taxon>
        <taxon>Saccharomycetales</taxon>
        <taxon>Saccharomycetaceae</taxon>
        <taxon>Maudiozyma</taxon>
    </lineage>
</organism>
<dbReference type="InterPro" id="IPR032675">
    <property type="entry name" value="LRR_dom_sf"/>
</dbReference>
<evidence type="ECO:0000256" key="1">
    <source>
        <dbReference type="SAM" id="MobiDB-lite"/>
    </source>
</evidence>
<feature type="region of interest" description="Disordered" evidence="1">
    <location>
        <begin position="29"/>
        <end position="48"/>
    </location>
</feature>
<evidence type="ECO:0000313" key="3">
    <source>
        <dbReference type="Proteomes" id="UP000196158"/>
    </source>
</evidence>